<organism evidence="1 2">
    <name type="scientific">Phytohabitans houttuyneae</name>
    <dbReference type="NCBI Taxonomy" id="1076126"/>
    <lineage>
        <taxon>Bacteria</taxon>
        <taxon>Bacillati</taxon>
        <taxon>Actinomycetota</taxon>
        <taxon>Actinomycetes</taxon>
        <taxon>Micromonosporales</taxon>
        <taxon>Micromonosporaceae</taxon>
    </lineage>
</organism>
<dbReference type="InterPro" id="IPR036188">
    <property type="entry name" value="FAD/NAD-bd_sf"/>
</dbReference>
<dbReference type="EMBL" id="BLPF01000002">
    <property type="protein sequence ID" value="GFJ80930.1"/>
    <property type="molecule type" value="Genomic_DNA"/>
</dbReference>
<protein>
    <submittedName>
        <fullName evidence="1">Lycopene cyclase</fullName>
    </submittedName>
</protein>
<dbReference type="RefSeq" id="WP_173059387.1">
    <property type="nucleotide sequence ID" value="NZ_BAABGO010000062.1"/>
</dbReference>
<reference evidence="1 2" key="2">
    <citation type="submission" date="2020-03" db="EMBL/GenBank/DDBJ databases">
        <authorList>
            <person name="Ichikawa N."/>
            <person name="Kimura A."/>
            <person name="Kitahashi Y."/>
            <person name="Uohara A."/>
        </authorList>
    </citation>
    <scope>NUCLEOTIDE SEQUENCE [LARGE SCALE GENOMIC DNA]</scope>
    <source>
        <strain evidence="1 2">NBRC 108639</strain>
    </source>
</reference>
<dbReference type="SUPFAM" id="SSF51905">
    <property type="entry name" value="FAD/NAD(P)-binding domain"/>
    <property type="match status" value="1"/>
</dbReference>
<keyword evidence="2" id="KW-1185">Reference proteome</keyword>
<dbReference type="Proteomes" id="UP000482800">
    <property type="component" value="Unassembled WGS sequence"/>
</dbReference>
<evidence type="ECO:0000313" key="2">
    <source>
        <dbReference type="Proteomes" id="UP000482800"/>
    </source>
</evidence>
<proteinExistence type="predicted"/>
<gene>
    <name evidence="1" type="ORF">Phou_051100</name>
</gene>
<sequence>MADPVFDAVIAGGGLSGLSLAAHLGAGPWRDRSVLVIDDCTPARRPAASWGYWTAGIGLLDGVAYRSYARVRVQAAGADDVVALGRYRYQVVRRSDLERVVRSVIGCCPRFALRQGRVESVTNGADAAEVVVDGHTYRACWAFDSVSPESPGRSADARLAFVGWEVECAVPCFDAQTPVLFDFRIPQAGRSRFVYVLPKDRHRALVEVTEFAGRHAISSTADELGAALADHMDRFGRYEVLRTESAVLPLRVAPAARRSGRVLRIGARGGLLKASTGYGYQRIQRDSAAIAASLAQYGHPFGLLRSRRRYRLFDAILLEVLDREPAQLELAFGQLFLANPAERVLRFLDEDTRPLDEVRLAATLAPRPYLRAASTLLLAHASGR</sequence>
<accession>A0A6V8KBX4</accession>
<reference evidence="1 2" key="1">
    <citation type="submission" date="2020-03" db="EMBL/GenBank/DDBJ databases">
        <title>Whole genome shotgun sequence of Phytohabitans houttuyneae NBRC 108639.</title>
        <authorList>
            <person name="Komaki H."/>
            <person name="Tamura T."/>
        </authorList>
    </citation>
    <scope>NUCLEOTIDE SEQUENCE [LARGE SCALE GENOMIC DNA]</scope>
    <source>
        <strain evidence="1 2">NBRC 108639</strain>
    </source>
</reference>
<dbReference type="Pfam" id="PF05834">
    <property type="entry name" value="Lycopene_cycl"/>
    <property type="match status" value="1"/>
</dbReference>
<comment type="caution">
    <text evidence="1">The sequence shown here is derived from an EMBL/GenBank/DDBJ whole genome shotgun (WGS) entry which is preliminary data.</text>
</comment>
<name>A0A6V8KBX4_9ACTN</name>
<dbReference type="AlphaFoldDB" id="A0A6V8KBX4"/>
<evidence type="ECO:0000313" key="1">
    <source>
        <dbReference type="EMBL" id="GFJ80930.1"/>
    </source>
</evidence>